<name>A0A267FDL6_9PLAT</name>
<gene>
    <name evidence="5" type="ORF">BOX15_Mlig012162g2</name>
</gene>
<feature type="domain" description="C-type lectin" evidence="4">
    <location>
        <begin position="1608"/>
        <end position="1741"/>
    </location>
</feature>
<dbReference type="InterPro" id="IPR016186">
    <property type="entry name" value="C-type_lectin-like/link_sf"/>
</dbReference>
<sequence>MLKDNFKLLLLLLAALLCQIVHCQQSCPSSDWIENGAFCYLLVNGITGRSFDEARTDCQGRANGADLLWISTDSELSWFEDYQARAWNIKKNWAQCTDCDRRVEAAWIGAYRDDLGIFRWIRDSQAVEINLNWYFGQPKDTPLDYILADDTGSSIRYRTDTREANRKFWHFCKVQHKEPTTTTPMPTTTLPPYLGPCPTRYWTEQGDSCYLLVKGESGRSVDEAEADCSARSSKAGLLWIETADEAAWVMDNSKSAWNLKRDWSQCKDCQSDATAWMSLRRTGDVWTWGAKTGIDQSAVRWFTGHPRATPNDFASLYDTGNSNDLSVRSETAGSKMWHICKFRFRESTATTPPSTSTQPSTSSVTTSAPTTTPYEGACPSSEWIENGAFCYILVKGATGRSFDEARTDCQSRNAGSDLLWFSDQNELNWFQDYSARQWNIKQDWDQCTDCVRGVEAAWIGLYRDVATGEFKWLKTGLANELTLDWWLSHPKDSPADFVIADDTGSQMRYRSETREANRKFWHFCKVQHKEPTTTTPMPTTTLPPYLGPCPTRYWTEQGDSCYLLVKGESGRSVDEAEADCSARSSKAGLLWIETADEAAWVMDNSKSAWNLKRDWSQCKDCQSDATAWMSLRRTGDVWTWGAKTGIDQSAVRWFTGHPRATPNDFASLYDTGNSNDLSVRSETAGSKMWHICKFRFRESTATTPPSTSTQPATSSVTTSAPTTTPYEGACPSSEWIENGAFCYILVKGATGRSFDEARTDCQSRNAGSDLLWFSDQNELNWFQDYSARQWNIKQDWDQCTDCVRGVEAAWIGLYRDVATGKFKWIKNEQNISVTLDWWLSHPKDSPADFVIADDTGSQIRYRSETREANRKFWHFCKVQHKEPTTTTPMPTTTLPPYLGPCPTRYWTEQGDSCYLLVKGESGRSVDEAEADCSARSSKAGLLWIETADEAAWVMNNSKSAWNLKRDWSRCKDCQSAATAWMSLRRTGDVWTWGAKTGIDQSAVRWFTGHPRATPNDFASLYDTGNSNDLSVRSETAGSKMWHICKFRFRESTATTGLPTTPTPHLGVCPGPEWREFSAWCYLLVKGSSGRTFEQAREDCRSRGTDVDLLWIDADEEETWWVDHSERSWNIKADWSQCTDCSGAEGAWVGMFRDSNGIFRWSRNNKVVERHIDWFLGSPKDPPADYVFLYDTGSQLRFRSEIVSTRLWHFCKTNHSDYTGPSNTPRFTTSTPQPSTTTATRVTTPTTTPYLGNCPSSQWKEFEHSCYLLVKGSSGRIYSDARADCLSRSADLLWVRSDRELAWIRDGARNWGIKQDWRQCTNCDRIEAAWFGMYRDLQDNKLKWAHDQTEVTVELSWWGNDPLPTPNDYGIIYDPGSQLRFRMQTLDRVLWHFCKIDYTESTATTERPTSSTPGPTRFPPGPCVSTDWTAYGDYCYTLAKGPSGVTWSGALTACKAQDHRAELLWLNSQDELNWLLNNSRNWRLRADYQQCLNCTSVAGAWIGLFRDSTGNFTWKRDFSKNQLDLSSWWYFGHPKSSPNNFVMIHETISRFYLRTEVLSDSYWYFCKYNYRYISTSSTQPSTSTETNPTSITRAPIGPCPESGDRWIEYDGNCYTLRKPIQGHTWSSARDACRSVSESSDLVWLETQSELEWLVDYSARNWGIKADWNACQYCSNVEAAWIGLFRDEGHDGLLKWAFHRLTINIVPNWWPDHPKQSPNNYGLLFDTGSALRMRTEVGTGRYWYFCKAIGNYPATEPTEGANFWNSGAVHVLWIIPVLLVLAGVTFYVVRVHRRRSVPSHLESAEQPVMTLENPAFSNYLAMDNANGSTPVNGDSVSVTLKDRLNDHDSA</sequence>
<dbReference type="PROSITE" id="PS50041">
    <property type="entry name" value="C_TYPE_LECTIN_2"/>
    <property type="match status" value="9"/>
</dbReference>
<protein>
    <recommendedName>
        <fullName evidence="4">C-type lectin domain-containing protein</fullName>
    </recommendedName>
</protein>
<evidence type="ECO:0000256" key="3">
    <source>
        <dbReference type="SAM" id="SignalP"/>
    </source>
</evidence>
<dbReference type="SUPFAM" id="SSF56436">
    <property type="entry name" value="C-type lectin-like"/>
    <property type="match status" value="10"/>
</dbReference>
<dbReference type="PANTHER" id="PTHR45710">
    <property type="entry name" value="C-TYPE LECTIN DOMAIN-CONTAINING PROTEIN 180"/>
    <property type="match status" value="1"/>
</dbReference>
<feature type="transmembrane region" description="Helical" evidence="2">
    <location>
        <begin position="1769"/>
        <end position="1787"/>
    </location>
</feature>
<keyword evidence="2" id="KW-0472">Membrane</keyword>
<feature type="domain" description="C-type lectin" evidence="4">
    <location>
        <begin position="738"/>
        <end position="877"/>
    </location>
</feature>
<dbReference type="InterPro" id="IPR016187">
    <property type="entry name" value="CTDL_fold"/>
</dbReference>
<keyword evidence="2" id="KW-1133">Transmembrane helix</keyword>
<feature type="domain" description="C-type lectin" evidence="4">
    <location>
        <begin position="1076"/>
        <end position="1211"/>
    </location>
</feature>
<accession>A0A267FDL6</accession>
<feature type="domain" description="C-type lectin" evidence="4">
    <location>
        <begin position="557"/>
        <end position="693"/>
    </location>
</feature>
<feature type="domain" description="C-type lectin" evidence="4">
    <location>
        <begin position="909"/>
        <end position="1045"/>
    </location>
</feature>
<feature type="domain" description="C-type lectin" evidence="4">
    <location>
        <begin position="35"/>
        <end position="173"/>
    </location>
</feature>
<feature type="region of interest" description="Disordered" evidence="1">
    <location>
        <begin position="348"/>
        <end position="375"/>
    </location>
</feature>
<dbReference type="CDD" id="cd00037">
    <property type="entry name" value="CLECT"/>
    <property type="match status" value="5"/>
</dbReference>
<dbReference type="STRING" id="282301.A0A267FDL6"/>
<feature type="chain" id="PRO_5012176165" description="C-type lectin domain-containing protein" evidence="3">
    <location>
        <begin position="24"/>
        <end position="1848"/>
    </location>
</feature>
<evidence type="ECO:0000313" key="5">
    <source>
        <dbReference type="EMBL" id="PAA71257.1"/>
    </source>
</evidence>
<proteinExistence type="predicted"/>
<evidence type="ECO:0000313" key="6">
    <source>
        <dbReference type="Proteomes" id="UP000215902"/>
    </source>
</evidence>
<feature type="domain" description="C-type lectin" evidence="4">
    <location>
        <begin position="1430"/>
        <end position="1566"/>
    </location>
</feature>
<dbReference type="PANTHER" id="PTHR45710:SF26">
    <property type="entry name" value="RH26557P"/>
    <property type="match status" value="1"/>
</dbReference>
<dbReference type="SMART" id="SM00034">
    <property type="entry name" value="CLECT"/>
    <property type="match status" value="10"/>
</dbReference>
<feature type="compositionally biased region" description="Low complexity" evidence="1">
    <location>
        <begin position="348"/>
        <end position="373"/>
    </location>
</feature>
<dbReference type="EMBL" id="NIVC01001177">
    <property type="protein sequence ID" value="PAA71257.1"/>
    <property type="molecule type" value="Genomic_DNA"/>
</dbReference>
<organism evidence="5 6">
    <name type="scientific">Macrostomum lignano</name>
    <dbReference type="NCBI Taxonomy" id="282301"/>
    <lineage>
        <taxon>Eukaryota</taxon>
        <taxon>Metazoa</taxon>
        <taxon>Spiralia</taxon>
        <taxon>Lophotrochozoa</taxon>
        <taxon>Platyhelminthes</taxon>
        <taxon>Rhabditophora</taxon>
        <taxon>Macrostomorpha</taxon>
        <taxon>Macrostomida</taxon>
        <taxon>Macrostomidae</taxon>
        <taxon>Macrostomum</taxon>
    </lineage>
</organism>
<feature type="domain" description="C-type lectin" evidence="4">
    <location>
        <begin position="205"/>
        <end position="341"/>
    </location>
</feature>
<dbReference type="Gene3D" id="3.10.100.10">
    <property type="entry name" value="Mannose-Binding Protein A, subunit A"/>
    <property type="match status" value="10"/>
</dbReference>
<keyword evidence="6" id="KW-1185">Reference proteome</keyword>
<reference evidence="5 6" key="1">
    <citation type="submission" date="2017-06" db="EMBL/GenBank/DDBJ databases">
        <title>A platform for efficient transgenesis in Macrostomum lignano, a flatworm model organism for stem cell research.</title>
        <authorList>
            <person name="Berezikov E."/>
        </authorList>
    </citation>
    <scope>NUCLEOTIDE SEQUENCE [LARGE SCALE GENOMIC DNA]</scope>
    <source>
        <strain evidence="5">DV1</strain>
        <tissue evidence="5">Whole organism</tissue>
    </source>
</reference>
<dbReference type="InterPro" id="IPR001304">
    <property type="entry name" value="C-type_lectin-like"/>
</dbReference>
<evidence type="ECO:0000259" key="4">
    <source>
        <dbReference type="PROSITE" id="PS50041"/>
    </source>
</evidence>
<dbReference type="Proteomes" id="UP000215902">
    <property type="component" value="Unassembled WGS sequence"/>
</dbReference>
<dbReference type="InterPro" id="IPR050828">
    <property type="entry name" value="C-type_lectin/matrix_domain"/>
</dbReference>
<keyword evidence="3" id="KW-0732">Signal</keyword>
<feature type="region of interest" description="Disordered" evidence="1">
    <location>
        <begin position="1220"/>
        <end position="1246"/>
    </location>
</feature>
<feature type="compositionally biased region" description="Low complexity" evidence="1">
    <location>
        <begin position="1223"/>
        <end position="1246"/>
    </location>
</feature>
<keyword evidence="2" id="KW-0812">Transmembrane</keyword>
<feature type="domain" description="C-type lectin" evidence="4">
    <location>
        <begin position="386"/>
        <end position="525"/>
    </location>
</feature>
<dbReference type="OrthoDB" id="6068744at2759"/>
<evidence type="ECO:0000256" key="1">
    <source>
        <dbReference type="SAM" id="MobiDB-lite"/>
    </source>
</evidence>
<evidence type="ECO:0000256" key="2">
    <source>
        <dbReference type="SAM" id="Phobius"/>
    </source>
</evidence>
<feature type="signal peptide" evidence="3">
    <location>
        <begin position="1"/>
        <end position="23"/>
    </location>
</feature>
<feature type="region of interest" description="Disordered" evidence="1">
    <location>
        <begin position="700"/>
        <end position="725"/>
    </location>
</feature>
<comment type="caution">
    <text evidence="5">The sequence shown here is derived from an EMBL/GenBank/DDBJ whole genome shotgun (WGS) entry which is preliminary data.</text>
</comment>